<dbReference type="InterPro" id="IPR003382">
    <property type="entry name" value="Flavoprotein"/>
</dbReference>
<dbReference type="SUPFAM" id="SSF102645">
    <property type="entry name" value="CoaB-like"/>
    <property type="match status" value="1"/>
</dbReference>
<comment type="catalytic activity">
    <reaction evidence="3">
        <text>N-[(R)-4-phosphopantothenoyl]-L-cysteine + H(+) = (R)-4'-phosphopantetheine + CO2</text>
        <dbReference type="Rhea" id="RHEA:16793"/>
        <dbReference type="ChEBI" id="CHEBI:15378"/>
        <dbReference type="ChEBI" id="CHEBI:16526"/>
        <dbReference type="ChEBI" id="CHEBI:59458"/>
        <dbReference type="ChEBI" id="CHEBI:61723"/>
        <dbReference type="EC" id="4.1.1.36"/>
    </reaction>
</comment>
<dbReference type="EC" id="4.1.1.36" evidence="3"/>
<dbReference type="PANTHER" id="PTHR14359">
    <property type="entry name" value="HOMO-OLIGOMERIC FLAVIN CONTAINING CYS DECARBOXYLASE FAMILY"/>
    <property type="match status" value="1"/>
</dbReference>
<dbReference type="AlphaFoldDB" id="A0A2K5ANL3"/>
<reference evidence="8" key="1">
    <citation type="submission" date="2018-01" db="EMBL/GenBank/DDBJ databases">
        <authorList>
            <person name="Kerou L M."/>
        </authorList>
    </citation>
    <scope>NUCLEOTIDE SEQUENCE [LARGE SCALE GENOMIC DNA]</scope>
    <source>
        <strain evidence="8">SCU2</strain>
    </source>
</reference>
<dbReference type="GO" id="GO:0071513">
    <property type="term" value="C:phosphopantothenoylcysteine decarboxylase complex"/>
    <property type="evidence" value="ECO:0007669"/>
    <property type="project" value="TreeGrafter"/>
</dbReference>
<comment type="function">
    <text evidence="3">Catalyzes two sequential steps in the biosynthesis of coenzyme A. In the first step cysteine is conjugated to 4'-phosphopantothenate to form 4-phosphopantothenoylcysteine. In the second step the latter compound is decarboxylated to form 4'-phosphopantotheine.</text>
</comment>
<dbReference type="InterPro" id="IPR035929">
    <property type="entry name" value="CoaB-like_sf"/>
</dbReference>
<name>A0A2K5ANL3_9ARCH</name>
<dbReference type="Gene3D" id="3.40.50.1950">
    <property type="entry name" value="Flavin prenyltransferase-like"/>
    <property type="match status" value="1"/>
</dbReference>
<organism evidence="7 8">
    <name type="scientific">Candidatus Nitrosocaldus cavascurensis</name>
    <dbReference type="NCBI Taxonomy" id="2058097"/>
    <lineage>
        <taxon>Archaea</taxon>
        <taxon>Nitrososphaerota</taxon>
        <taxon>Nitrososphaeria</taxon>
        <taxon>Candidatus Nitrosocaldales</taxon>
        <taxon>Candidatus Nitrosocaldaceae</taxon>
        <taxon>Candidatus Nitrosocaldus</taxon>
    </lineage>
</organism>
<keyword evidence="1 3" id="KW-0210">Decarboxylase</keyword>
<dbReference type="GO" id="GO:0004632">
    <property type="term" value="F:phosphopantothenate--cysteine ligase activity"/>
    <property type="evidence" value="ECO:0007669"/>
    <property type="project" value="UniProtKB-UniRule"/>
</dbReference>
<dbReference type="Pfam" id="PF02441">
    <property type="entry name" value="Flavoprotein"/>
    <property type="match status" value="1"/>
</dbReference>
<feature type="binding site" evidence="3">
    <location>
        <position position="296"/>
    </location>
    <ligand>
        <name>CTP</name>
        <dbReference type="ChEBI" id="CHEBI:37563"/>
    </ligand>
</feature>
<comment type="catalytic activity">
    <reaction evidence="3">
        <text>(R)-4'-phosphopantothenate + L-cysteine + CTP = N-[(R)-4-phosphopantothenoyl]-L-cysteine + CMP + diphosphate + H(+)</text>
        <dbReference type="Rhea" id="RHEA:19397"/>
        <dbReference type="ChEBI" id="CHEBI:10986"/>
        <dbReference type="ChEBI" id="CHEBI:15378"/>
        <dbReference type="ChEBI" id="CHEBI:33019"/>
        <dbReference type="ChEBI" id="CHEBI:35235"/>
        <dbReference type="ChEBI" id="CHEBI:37563"/>
        <dbReference type="ChEBI" id="CHEBI:59458"/>
        <dbReference type="ChEBI" id="CHEBI:60377"/>
        <dbReference type="EC" id="6.3.2.5"/>
    </reaction>
</comment>
<evidence type="ECO:0000313" key="7">
    <source>
        <dbReference type="EMBL" id="SPC33224.1"/>
    </source>
</evidence>
<dbReference type="NCBIfam" id="TIGR00521">
    <property type="entry name" value="coaBC_dfp"/>
    <property type="match status" value="1"/>
</dbReference>
<evidence type="ECO:0000256" key="4">
    <source>
        <dbReference type="SAM" id="MobiDB-lite"/>
    </source>
</evidence>
<dbReference type="GeneID" id="41594130"/>
<keyword evidence="3" id="KW-0479">Metal-binding</keyword>
<keyword evidence="8" id="KW-1185">Reference proteome</keyword>
<dbReference type="KEGG" id="ncv:NCAV_0024"/>
<sequence>MHPSKEIIGSHGDELKGKRIVLCVTASIAAYKAVDLARLLMRHGADVYPVLTRKATKLVGSELLSWATGNRAVVDLTWELEHIQLADKDRADLIIIYPCTANTLSKIANGIDDTSVTTVASVALGSRIPIIIALAMHEVMYHNPMVARNVRALQGIVEFVDPVIEEGKAKVAEPEHVLAKAIEVLKRRALLKGKSILITAGATVEHIDNVRVITNLSSGRFGTAFAREAMLMGADVTLIYGHGSIDPPSNVRIIKVSTSKDMLNALTNELKSKRYDAVIMNAAVADFRPAQVSSSKIESRDSNGLMLRLEPTEKIVDVVKMLSPDTFLIAFKADDCSREELIAKAKAKLQECRGDIVVANYASRSISKDGCDAVIVSSDGSIMDLHGRKDDVARRILAYMAERMASLSSQSPLSSSQQQHQQQQQNKNDNK</sequence>
<feature type="compositionally biased region" description="Low complexity" evidence="4">
    <location>
        <begin position="407"/>
        <end position="425"/>
    </location>
</feature>
<dbReference type="GO" id="GO:0046872">
    <property type="term" value="F:metal ion binding"/>
    <property type="evidence" value="ECO:0007669"/>
    <property type="project" value="UniProtKB-KW"/>
</dbReference>
<keyword evidence="3" id="KW-0288">FMN</keyword>
<dbReference type="InterPro" id="IPR005252">
    <property type="entry name" value="CoaBC"/>
</dbReference>
<dbReference type="GO" id="GO:0010181">
    <property type="term" value="F:FMN binding"/>
    <property type="evidence" value="ECO:0007669"/>
    <property type="project" value="UniProtKB-UniRule"/>
</dbReference>
<accession>A0A2K5ANL3</accession>
<dbReference type="PANTHER" id="PTHR14359:SF6">
    <property type="entry name" value="PHOSPHOPANTOTHENOYLCYSTEINE DECARBOXYLASE"/>
    <property type="match status" value="1"/>
</dbReference>
<comment type="caution">
    <text evidence="3">Lacks conserved residue(s) required for the propagation of feature annotation.</text>
</comment>
<dbReference type="HAMAP" id="MF_02225">
    <property type="entry name" value="CoaBC"/>
    <property type="match status" value="1"/>
</dbReference>
<keyword evidence="3 7" id="KW-0436">Ligase</keyword>
<dbReference type="GO" id="GO:0015941">
    <property type="term" value="P:pantothenate catabolic process"/>
    <property type="evidence" value="ECO:0007669"/>
    <property type="project" value="InterPro"/>
</dbReference>
<evidence type="ECO:0000256" key="3">
    <source>
        <dbReference type="HAMAP-Rule" id="MF_02225"/>
    </source>
</evidence>
<evidence type="ECO:0000259" key="6">
    <source>
        <dbReference type="Pfam" id="PF04127"/>
    </source>
</evidence>
<keyword evidence="3" id="KW-0285">Flavoprotein</keyword>
<feature type="binding site" evidence="3">
    <location>
        <position position="348"/>
    </location>
    <ligand>
        <name>CTP</name>
        <dbReference type="ChEBI" id="CHEBI:37563"/>
    </ligand>
</feature>
<keyword evidence="3" id="KW-0460">Magnesium</keyword>
<feature type="binding site" evidence="3">
    <location>
        <position position="331"/>
    </location>
    <ligand>
        <name>CTP</name>
        <dbReference type="ChEBI" id="CHEBI:37563"/>
    </ligand>
</feature>
<dbReference type="UniPathway" id="UPA00241"/>
<feature type="region of interest" description="Phosphopantothenoylcysteine decarboxylase" evidence="3">
    <location>
        <begin position="1"/>
        <end position="195"/>
    </location>
</feature>
<comment type="cofactor">
    <cofactor evidence="3">
        <name>FMN</name>
        <dbReference type="ChEBI" id="CHEBI:58210"/>
    </cofactor>
    <text evidence="3">Binds 1 FMN per subunit.</text>
</comment>
<proteinExistence type="inferred from homology"/>
<evidence type="ECO:0000256" key="1">
    <source>
        <dbReference type="ARBA" id="ARBA00022793"/>
    </source>
</evidence>
<gene>
    <name evidence="3 7" type="primary">coaBC</name>
    <name evidence="7" type="ORF">NCAV_0024</name>
</gene>
<comment type="cofactor">
    <cofactor evidence="3">
        <name>Mg(2+)</name>
        <dbReference type="ChEBI" id="CHEBI:18420"/>
    </cofactor>
</comment>
<dbReference type="GO" id="GO:0015937">
    <property type="term" value="P:coenzyme A biosynthetic process"/>
    <property type="evidence" value="ECO:0007669"/>
    <property type="project" value="UniProtKB-UniRule"/>
</dbReference>
<evidence type="ECO:0000313" key="8">
    <source>
        <dbReference type="Proteomes" id="UP000236248"/>
    </source>
</evidence>
<dbReference type="SUPFAM" id="SSF52507">
    <property type="entry name" value="Homo-oligomeric flavin-containing Cys decarboxylases, HFCD"/>
    <property type="match status" value="1"/>
</dbReference>
<dbReference type="Pfam" id="PF04127">
    <property type="entry name" value="DFP"/>
    <property type="match status" value="1"/>
</dbReference>
<keyword evidence="3" id="KW-0511">Multifunctional enzyme</keyword>
<evidence type="ECO:0000256" key="2">
    <source>
        <dbReference type="ARBA" id="ARBA00023239"/>
    </source>
</evidence>
<dbReference type="EC" id="6.3.2.5" evidence="3"/>
<dbReference type="Gene3D" id="3.40.50.10300">
    <property type="entry name" value="CoaB-like"/>
    <property type="match status" value="1"/>
</dbReference>
<keyword evidence="2 3" id="KW-0456">Lyase</keyword>
<comment type="similarity">
    <text evidence="3">In the C-terminal section; belongs to the PPC synthetase family.</text>
</comment>
<comment type="similarity">
    <text evidence="3">In the N-terminal section; belongs to the HFCD (homo-oligomeric flavin containing Cys decarboxylase) superfamily.</text>
</comment>
<feature type="region of interest" description="Phosphopantothenate--cysteine ligase" evidence="3">
    <location>
        <begin position="196"/>
        <end position="431"/>
    </location>
</feature>
<feature type="domain" description="Flavoprotein" evidence="5">
    <location>
        <begin position="18"/>
        <end position="183"/>
    </location>
</feature>
<protein>
    <recommendedName>
        <fullName evidence="3">Coenzyme A biosynthesis bifunctional protein CoaBC</fullName>
    </recommendedName>
    <alternativeName>
        <fullName evidence="3">DNA/pantothenate metabolism flavoprotein</fullName>
    </alternativeName>
    <alternativeName>
        <fullName evidence="3">Phosphopantothenoylcysteine synthetase/decarboxylase</fullName>
        <shortName evidence="3">PPCS-PPCDC</shortName>
    </alternativeName>
    <domain>
        <recommendedName>
            <fullName evidence="3">Phosphopantothenoylcysteine decarboxylase</fullName>
            <shortName evidence="3">PPC decarboxylase</shortName>
            <shortName evidence="3">PPC-DC</shortName>
            <ecNumber evidence="3">4.1.1.36</ecNumber>
        </recommendedName>
        <alternativeName>
            <fullName evidence="3">CoaC</fullName>
        </alternativeName>
    </domain>
    <domain>
        <recommendedName>
            <fullName evidence="3">Phosphopantothenate--cysteine ligase</fullName>
            <ecNumber evidence="3">6.3.2.5</ecNumber>
        </recommendedName>
        <alternativeName>
            <fullName evidence="3">CoaB</fullName>
        </alternativeName>
        <alternativeName>
            <fullName evidence="3">Phosphopantothenoylcysteine synthetase</fullName>
            <shortName evidence="3">PPC synthetase</shortName>
            <shortName evidence="3">PPC-S</shortName>
        </alternativeName>
    </domain>
</protein>
<comment type="pathway">
    <text evidence="3">Cofactor biosynthesis; coenzyme A biosynthesis.</text>
</comment>
<dbReference type="EMBL" id="LT981265">
    <property type="protein sequence ID" value="SPC33224.1"/>
    <property type="molecule type" value="Genomic_DNA"/>
</dbReference>
<dbReference type="RefSeq" id="WP_158648640.1">
    <property type="nucleotide sequence ID" value="NZ_LT981265.1"/>
</dbReference>
<feature type="domain" description="DNA/pantothenate metabolism flavoprotein C-terminal" evidence="6">
    <location>
        <begin position="191"/>
        <end position="402"/>
    </location>
</feature>
<dbReference type="GO" id="GO:0004633">
    <property type="term" value="F:phosphopantothenoylcysteine decarboxylase activity"/>
    <property type="evidence" value="ECO:0007669"/>
    <property type="project" value="UniProtKB-UniRule"/>
</dbReference>
<feature type="region of interest" description="Disordered" evidence="4">
    <location>
        <begin position="407"/>
        <end position="431"/>
    </location>
</feature>
<evidence type="ECO:0000259" key="5">
    <source>
        <dbReference type="Pfam" id="PF02441"/>
    </source>
</evidence>
<dbReference type="Proteomes" id="UP000236248">
    <property type="component" value="Chromosome NCAV"/>
</dbReference>
<dbReference type="InterPro" id="IPR007085">
    <property type="entry name" value="DNA/pantothenate-metab_flavo_C"/>
</dbReference>
<dbReference type="InterPro" id="IPR036551">
    <property type="entry name" value="Flavin_trans-like"/>
</dbReference>
<feature type="binding site" evidence="3">
    <location>
        <position position="286"/>
    </location>
    <ligand>
        <name>CTP</name>
        <dbReference type="ChEBI" id="CHEBI:37563"/>
    </ligand>
</feature>